<evidence type="ECO:0000256" key="1">
    <source>
        <dbReference type="ARBA" id="ARBA00005368"/>
    </source>
</evidence>
<keyword evidence="3" id="KW-0808">Transferase</keyword>
<dbReference type="SFLD" id="SFLDS00036">
    <property type="entry name" value="Aromatic_Prenyltransferase"/>
    <property type="match status" value="1"/>
</dbReference>
<dbReference type="SFLD" id="SFLDG01163">
    <property type="entry name" value="II"/>
    <property type="match status" value="1"/>
</dbReference>
<dbReference type="InterPro" id="IPR036239">
    <property type="entry name" value="PrenylTrfase-like_sf"/>
</dbReference>
<comment type="caution">
    <text evidence="5">The sequence shown here is derived from an EMBL/GenBank/DDBJ whole genome shotgun (WGS) entry which is preliminary data.</text>
</comment>
<sequence length="309" mass="34431">MTIAPPMPTPFSKARFLTDLKTICTALNTPFSETTTSQILTTFKESFSRGAVLLRTTDQPNGDLNYRVYERQSVDLVSLSINAGLLPPDSRLGKLVQLWSNLYGGQSHQLADFDAEKGLVKFWVFLGGIRPLHEILAIPGLPECIARRQTMFESLGLTRVRHTAVDLDKGSINLYFRTPPDLSRVEIDVYISLAGSDPIDDDVFYEVRAQFPTTGGTFAVTMDLTSGEISRMALYALRLDEADLPVFSERIKRFFDVSASYDPEEMKALAWSFGPGGKMYVKAEHSYTGDLVGLLRNWRTNMSSSDSSD</sequence>
<evidence type="ECO:0000256" key="4">
    <source>
        <dbReference type="ARBA" id="ARBA00033767"/>
    </source>
</evidence>
<name>A0ABR4IG64_9EURO</name>
<accession>A0ABR4IG64</accession>
<keyword evidence="2" id="KW-0637">Prenyltransferase</keyword>
<evidence type="ECO:0000256" key="3">
    <source>
        <dbReference type="ARBA" id="ARBA00022679"/>
    </source>
</evidence>
<dbReference type="Pfam" id="PF11468">
    <property type="entry name" value="PTase_Orf2"/>
    <property type="match status" value="1"/>
</dbReference>
<comment type="similarity">
    <text evidence="1">Belongs to the aromatic prenyltransferase family.</text>
</comment>
<reference evidence="5 6" key="1">
    <citation type="submission" date="2024-07" db="EMBL/GenBank/DDBJ databases">
        <title>Section-level genome sequencing and comparative genomics of Aspergillus sections Usti and Cavernicolus.</title>
        <authorList>
            <consortium name="Lawrence Berkeley National Laboratory"/>
            <person name="Nybo J.L."/>
            <person name="Vesth T.C."/>
            <person name="Theobald S."/>
            <person name="Frisvad J.C."/>
            <person name="Larsen T.O."/>
            <person name="Kjaerboelling I."/>
            <person name="Rothschild-Mancinelli K."/>
            <person name="Lyhne E.K."/>
            <person name="Kogle M.E."/>
            <person name="Barry K."/>
            <person name="Clum A."/>
            <person name="Na H."/>
            <person name="Ledsgaard L."/>
            <person name="Lin J."/>
            <person name="Lipzen A."/>
            <person name="Kuo A."/>
            <person name="Riley R."/>
            <person name="Mondo S."/>
            <person name="Labutti K."/>
            <person name="Haridas S."/>
            <person name="Pangalinan J."/>
            <person name="Salamov A.A."/>
            <person name="Simmons B.A."/>
            <person name="Magnuson J.K."/>
            <person name="Chen J."/>
            <person name="Drula E."/>
            <person name="Henrissat B."/>
            <person name="Wiebenga A."/>
            <person name="Lubbers R.J."/>
            <person name="Gomes A.C."/>
            <person name="Makela M.R."/>
            <person name="Stajich J."/>
            <person name="Grigoriev I.V."/>
            <person name="Mortensen U.H."/>
            <person name="De Vries R.P."/>
            <person name="Baker S.E."/>
            <person name="Andersen M.R."/>
        </authorList>
    </citation>
    <scope>NUCLEOTIDE SEQUENCE [LARGE SCALE GENOMIC DNA]</scope>
    <source>
        <strain evidence="5 6">CBS 123904</strain>
    </source>
</reference>
<evidence type="ECO:0000313" key="5">
    <source>
        <dbReference type="EMBL" id="KAL2826732.1"/>
    </source>
</evidence>
<evidence type="ECO:0000313" key="6">
    <source>
        <dbReference type="Proteomes" id="UP001610446"/>
    </source>
</evidence>
<dbReference type="SUPFAM" id="SSF143492">
    <property type="entry name" value="Prenyltransferase-like"/>
    <property type="match status" value="1"/>
</dbReference>
<dbReference type="InterPro" id="IPR020965">
    <property type="entry name" value="Prenyltransferase_CloQ"/>
</dbReference>
<dbReference type="EMBL" id="JBFXLU010000429">
    <property type="protein sequence ID" value="KAL2826732.1"/>
    <property type="molecule type" value="Genomic_DNA"/>
</dbReference>
<proteinExistence type="inferred from homology"/>
<dbReference type="Proteomes" id="UP001610446">
    <property type="component" value="Unassembled WGS sequence"/>
</dbReference>
<evidence type="ECO:0000256" key="2">
    <source>
        <dbReference type="ARBA" id="ARBA00022602"/>
    </source>
</evidence>
<gene>
    <name evidence="5" type="ORF">BJY01DRAFT_262239</name>
</gene>
<protein>
    <recommendedName>
        <fullName evidence="4">Aromatic prenyltransferase</fullName>
    </recommendedName>
</protein>
<dbReference type="InterPro" id="IPR033964">
    <property type="entry name" value="ABBA"/>
</dbReference>
<keyword evidence="6" id="KW-1185">Reference proteome</keyword>
<organism evidence="5 6">
    <name type="scientific">Aspergillus pseudoustus</name>
    <dbReference type="NCBI Taxonomy" id="1810923"/>
    <lineage>
        <taxon>Eukaryota</taxon>
        <taxon>Fungi</taxon>
        <taxon>Dikarya</taxon>
        <taxon>Ascomycota</taxon>
        <taxon>Pezizomycotina</taxon>
        <taxon>Eurotiomycetes</taxon>
        <taxon>Eurotiomycetidae</taxon>
        <taxon>Eurotiales</taxon>
        <taxon>Aspergillaceae</taxon>
        <taxon>Aspergillus</taxon>
        <taxon>Aspergillus subgen. Nidulantes</taxon>
    </lineage>
</organism>